<evidence type="ECO:0000256" key="1">
    <source>
        <dbReference type="ARBA" id="ARBA00004138"/>
    </source>
</evidence>
<dbReference type="Pfam" id="PF07676">
    <property type="entry name" value="PD40"/>
    <property type="match status" value="1"/>
</dbReference>
<evidence type="ECO:0000256" key="3">
    <source>
        <dbReference type="ARBA" id="ARBA00022737"/>
    </source>
</evidence>
<accession>A0ABW3FCN5</accession>
<comment type="caution">
    <text evidence="6">The sequence shown here is derived from an EMBL/GenBank/DDBJ whole genome shotgun (WGS) entry which is preliminary data.</text>
</comment>
<dbReference type="RefSeq" id="WP_377211169.1">
    <property type="nucleotide sequence ID" value="NZ_JBHTJV010000002.1"/>
</dbReference>
<protein>
    <submittedName>
        <fullName evidence="6">WD40 repeat domain-containing protein</fullName>
    </submittedName>
</protein>
<keyword evidence="4" id="KW-0969">Cilium</keyword>
<evidence type="ECO:0000256" key="4">
    <source>
        <dbReference type="ARBA" id="ARBA00023069"/>
    </source>
</evidence>
<evidence type="ECO:0000313" key="6">
    <source>
        <dbReference type="EMBL" id="MFD0915322.1"/>
    </source>
</evidence>
<organism evidence="6 7">
    <name type="scientific">Pseudahrensia aquimaris</name>
    <dbReference type="NCBI Taxonomy" id="744461"/>
    <lineage>
        <taxon>Bacteria</taxon>
        <taxon>Pseudomonadati</taxon>
        <taxon>Pseudomonadota</taxon>
        <taxon>Alphaproteobacteria</taxon>
        <taxon>Hyphomicrobiales</taxon>
        <taxon>Ahrensiaceae</taxon>
        <taxon>Pseudahrensia</taxon>
    </lineage>
</organism>
<keyword evidence="7" id="KW-1185">Reference proteome</keyword>
<dbReference type="Gene3D" id="2.130.10.10">
    <property type="entry name" value="YVTN repeat-like/Quinoprotein amine dehydrogenase"/>
    <property type="match status" value="2"/>
</dbReference>
<dbReference type="SUPFAM" id="SSF50998">
    <property type="entry name" value="Quinoprotein alcohol dehydrogenase-like"/>
    <property type="match status" value="1"/>
</dbReference>
<dbReference type="InterPro" id="IPR011659">
    <property type="entry name" value="WD40"/>
</dbReference>
<dbReference type="InterPro" id="IPR011047">
    <property type="entry name" value="Quinoprotein_ADH-like_sf"/>
</dbReference>
<dbReference type="SMART" id="SM00320">
    <property type="entry name" value="WD40"/>
    <property type="match status" value="6"/>
</dbReference>
<reference evidence="7" key="1">
    <citation type="journal article" date="2019" name="Int. J. Syst. Evol. Microbiol.">
        <title>The Global Catalogue of Microorganisms (GCM) 10K type strain sequencing project: providing services to taxonomists for standard genome sequencing and annotation.</title>
        <authorList>
            <consortium name="The Broad Institute Genomics Platform"/>
            <consortium name="The Broad Institute Genome Sequencing Center for Infectious Disease"/>
            <person name="Wu L."/>
            <person name="Ma J."/>
        </authorList>
    </citation>
    <scope>NUCLEOTIDE SEQUENCE [LARGE SCALE GENOMIC DNA]</scope>
    <source>
        <strain evidence="7">CCUG 60023</strain>
    </source>
</reference>
<evidence type="ECO:0000256" key="5">
    <source>
        <dbReference type="ARBA" id="ARBA00023273"/>
    </source>
</evidence>
<dbReference type="InterPro" id="IPR001680">
    <property type="entry name" value="WD40_rpt"/>
</dbReference>
<dbReference type="InterPro" id="IPR015943">
    <property type="entry name" value="WD40/YVTN_repeat-like_dom_sf"/>
</dbReference>
<dbReference type="EMBL" id="JBHTJV010000002">
    <property type="protein sequence ID" value="MFD0915322.1"/>
    <property type="molecule type" value="Genomic_DNA"/>
</dbReference>
<keyword evidence="3" id="KW-0677">Repeat</keyword>
<comment type="subcellular location">
    <subcellularLocation>
        <location evidence="1">Cell projection</location>
        <location evidence="1">Cilium</location>
    </subcellularLocation>
</comment>
<keyword evidence="5" id="KW-0966">Cell projection</keyword>
<keyword evidence="2" id="KW-0853">WD repeat</keyword>
<name>A0ABW3FCN5_9HYPH</name>
<sequence>MATVAPYDFDCHVEWAGFVEDEPCFALVEGDVVLPTGKDRTVAAHDGLLSAALALDGKSLITGGEDGKVMRVGADGSVAQVVNMGSKWIDVVEAGPQDAVAFASGRTAWLAQADGTLKEFPHERAVEGLAFAPKGMRLACARYNGVSMHWAVGSAATVDLHWDGAHTGVTFSPDGKYIVTSMVENALHGWRLDDKKSGDGKHMRMTGYPAKPKSLSWSPKGKWLASSGAQAAICWPFSGKDGPMGKAPKELGTRGDTMVVQVACHPMEDVLAIGYADGMVMAVRIEDAAENMLRRPGNGAISSLAWDAAGMRLAFGSEEGEAGVISL</sequence>
<evidence type="ECO:0000313" key="7">
    <source>
        <dbReference type="Proteomes" id="UP001597101"/>
    </source>
</evidence>
<proteinExistence type="predicted"/>
<gene>
    <name evidence="6" type="ORF">ACFQ14_02770</name>
</gene>
<dbReference type="PANTHER" id="PTHR15722">
    <property type="entry name" value="IFT140/172-RELATED"/>
    <property type="match status" value="1"/>
</dbReference>
<dbReference type="Proteomes" id="UP001597101">
    <property type="component" value="Unassembled WGS sequence"/>
</dbReference>
<evidence type="ECO:0000256" key="2">
    <source>
        <dbReference type="ARBA" id="ARBA00022574"/>
    </source>
</evidence>